<keyword evidence="3" id="KW-1185">Reference proteome</keyword>
<comment type="caution">
    <text evidence="2">The sequence shown here is derived from an EMBL/GenBank/DDBJ whole genome shotgun (WGS) entry which is preliminary data.</text>
</comment>
<name>D4B1T7_ARTBC</name>
<dbReference type="AlphaFoldDB" id="D4B1T7"/>
<dbReference type="RefSeq" id="XP_003011359.1">
    <property type="nucleotide sequence ID" value="XM_003011313.1"/>
</dbReference>
<feature type="region of interest" description="Disordered" evidence="1">
    <location>
        <begin position="110"/>
        <end position="144"/>
    </location>
</feature>
<evidence type="ECO:0000313" key="2">
    <source>
        <dbReference type="EMBL" id="EFE30719.1"/>
    </source>
</evidence>
<dbReference type="GeneID" id="9524260"/>
<feature type="compositionally biased region" description="Basic residues" evidence="1">
    <location>
        <begin position="78"/>
        <end position="87"/>
    </location>
</feature>
<accession>D4B1T7</accession>
<feature type="compositionally biased region" description="Basic and acidic residues" evidence="1">
    <location>
        <begin position="63"/>
        <end position="77"/>
    </location>
</feature>
<reference evidence="3" key="1">
    <citation type="journal article" date="2011" name="Genome Biol.">
        <title>Comparative and functional genomics provide insights into the pathogenicity of dermatophytic fungi.</title>
        <authorList>
            <person name="Burmester A."/>
            <person name="Shelest E."/>
            <person name="Gloeckner G."/>
            <person name="Heddergott C."/>
            <person name="Schindler S."/>
            <person name="Staib P."/>
            <person name="Heidel A."/>
            <person name="Felder M."/>
            <person name="Petzold A."/>
            <person name="Szafranski K."/>
            <person name="Feuermann M."/>
            <person name="Pedruzzi I."/>
            <person name="Priebe S."/>
            <person name="Groth M."/>
            <person name="Winkler R."/>
            <person name="Li W."/>
            <person name="Kniemeyer O."/>
            <person name="Schroeckh V."/>
            <person name="Hertweck C."/>
            <person name="Hube B."/>
            <person name="White T.C."/>
            <person name="Platzer M."/>
            <person name="Guthke R."/>
            <person name="Heitman J."/>
            <person name="Woestemeyer J."/>
            <person name="Zipfel P.F."/>
            <person name="Monod M."/>
            <person name="Brakhage A.A."/>
        </authorList>
    </citation>
    <scope>NUCLEOTIDE SEQUENCE [LARGE SCALE GENOMIC DNA]</scope>
    <source>
        <strain evidence="3">ATCC MYA-4681 / CBS 112371</strain>
    </source>
</reference>
<gene>
    <name evidence="2" type="ORF">ARB_02418</name>
</gene>
<protein>
    <submittedName>
        <fullName evidence="2">Uncharacterized protein</fullName>
    </submittedName>
</protein>
<proteinExistence type="predicted"/>
<feature type="compositionally biased region" description="Basic and acidic residues" evidence="1">
    <location>
        <begin position="40"/>
        <end position="50"/>
    </location>
</feature>
<evidence type="ECO:0000313" key="3">
    <source>
        <dbReference type="Proteomes" id="UP000008866"/>
    </source>
</evidence>
<dbReference type="KEGG" id="abe:ARB_02418"/>
<dbReference type="Proteomes" id="UP000008866">
    <property type="component" value="Unassembled WGS sequence"/>
</dbReference>
<feature type="region of interest" description="Disordered" evidence="1">
    <location>
        <begin position="1"/>
        <end position="97"/>
    </location>
</feature>
<evidence type="ECO:0000256" key="1">
    <source>
        <dbReference type="SAM" id="MobiDB-lite"/>
    </source>
</evidence>
<sequence>MNKEADEQEKKKRSRRSSGPPEIKPETLALPPTKPKKQRSNGERREEAKRAKTPQSSRFFHNIKPETSDRILFTEKSKCKKKKKKKTYSTGEERRERNDCEIIHVDLHAAAPTCMSTTSRSQRQRDSKTARQPTQQRDRERQKR</sequence>
<organism evidence="2 3">
    <name type="scientific">Arthroderma benhamiae (strain ATCC MYA-4681 / CBS 112371)</name>
    <name type="common">Trichophyton mentagrophytes</name>
    <dbReference type="NCBI Taxonomy" id="663331"/>
    <lineage>
        <taxon>Eukaryota</taxon>
        <taxon>Fungi</taxon>
        <taxon>Dikarya</taxon>
        <taxon>Ascomycota</taxon>
        <taxon>Pezizomycotina</taxon>
        <taxon>Eurotiomycetes</taxon>
        <taxon>Eurotiomycetidae</taxon>
        <taxon>Onygenales</taxon>
        <taxon>Arthrodermataceae</taxon>
        <taxon>Trichophyton</taxon>
    </lineage>
</organism>
<dbReference type="EMBL" id="ABSU01000027">
    <property type="protein sequence ID" value="EFE30719.1"/>
    <property type="molecule type" value="Genomic_DNA"/>
</dbReference>
<dbReference type="HOGENOM" id="CLU_1795984_0_0_1"/>
<feature type="compositionally biased region" description="Basic and acidic residues" evidence="1">
    <location>
        <begin position="1"/>
        <end position="10"/>
    </location>
</feature>